<dbReference type="GO" id="GO:0008270">
    <property type="term" value="F:zinc ion binding"/>
    <property type="evidence" value="ECO:0007669"/>
    <property type="project" value="UniProtKB-KW"/>
</dbReference>
<evidence type="ECO:0000256" key="2">
    <source>
        <dbReference type="ARBA" id="ARBA00022771"/>
    </source>
</evidence>
<dbReference type="GO" id="GO:0043565">
    <property type="term" value="F:sequence-specific DNA binding"/>
    <property type="evidence" value="ECO:0007669"/>
    <property type="project" value="InterPro"/>
</dbReference>
<dbReference type="PANTHER" id="PTHR46011">
    <property type="entry name" value="NUCLEAR HORMONE RECEPTOR FAMILY MEMBER NHR-86-RELATED"/>
    <property type="match status" value="1"/>
</dbReference>
<gene>
    <name evidence="12" type="primary">WBGene00304932</name>
</gene>
<dbReference type="Pfam" id="PF00104">
    <property type="entry name" value="Hormone_recep"/>
    <property type="match status" value="1"/>
</dbReference>
<dbReference type="PANTHER" id="PTHR46011:SF6">
    <property type="entry name" value="HIGH ZINC ACTIVATED NUCLEAR RECEPTOR PROTEIN"/>
    <property type="match status" value="1"/>
</dbReference>
<dbReference type="Gene3D" id="3.30.50.10">
    <property type="entry name" value="Erythroid Transcription Factor GATA-1, subunit A"/>
    <property type="match status" value="1"/>
</dbReference>
<dbReference type="SMART" id="SM00399">
    <property type="entry name" value="ZnF_C4"/>
    <property type="match status" value="1"/>
</dbReference>
<dbReference type="GO" id="GO:0003700">
    <property type="term" value="F:DNA-binding transcription factor activity"/>
    <property type="evidence" value="ECO:0000318"/>
    <property type="project" value="GO_Central"/>
</dbReference>
<evidence type="ECO:0000256" key="7">
    <source>
        <dbReference type="ARBA" id="ARBA00023170"/>
    </source>
</evidence>
<keyword evidence="1" id="KW-0479">Metal-binding</keyword>
<feature type="domain" description="Nuclear receptor" evidence="10">
    <location>
        <begin position="11"/>
        <end position="86"/>
    </location>
</feature>
<evidence type="ECO:0000259" key="10">
    <source>
        <dbReference type="PROSITE" id="PS51030"/>
    </source>
</evidence>
<evidence type="ECO:0000259" key="11">
    <source>
        <dbReference type="PROSITE" id="PS51843"/>
    </source>
</evidence>
<dbReference type="PROSITE" id="PS51030">
    <property type="entry name" value="NUCLEAR_REC_DBD_2"/>
    <property type="match status" value="1"/>
</dbReference>
<dbReference type="InterPro" id="IPR035500">
    <property type="entry name" value="NHR-like_dom_sf"/>
</dbReference>
<dbReference type="SUPFAM" id="SSF57716">
    <property type="entry name" value="Glucocorticoid receptor-like (DNA-binding domain)"/>
    <property type="match status" value="1"/>
</dbReference>
<evidence type="ECO:0000313" key="12">
    <source>
        <dbReference type="EnsemblMetazoa" id="PPA47072.1"/>
    </source>
</evidence>
<dbReference type="InterPro" id="IPR013088">
    <property type="entry name" value="Znf_NHR/GATA"/>
</dbReference>
<evidence type="ECO:0000256" key="4">
    <source>
        <dbReference type="ARBA" id="ARBA00023015"/>
    </source>
</evidence>
<feature type="compositionally biased region" description="Low complexity" evidence="9">
    <location>
        <begin position="99"/>
        <end position="109"/>
    </location>
</feature>
<organism evidence="12 13">
    <name type="scientific">Pristionchus pacificus</name>
    <name type="common">Parasitic nematode worm</name>
    <dbReference type="NCBI Taxonomy" id="54126"/>
    <lineage>
        <taxon>Eukaryota</taxon>
        <taxon>Metazoa</taxon>
        <taxon>Ecdysozoa</taxon>
        <taxon>Nematoda</taxon>
        <taxon>Chromadorea</taxon>
        <taxon>Rhabditida</taxon>
        <taxon>Rhabditina</taxon>
        <taxon>Diplogasteromorpha</taxon>
        <taxon>Diplogasteroidea</taxon>
        <taxon>Neodiplogasteridae</taxon>
        <taxon>Pristionchus</taxon>
    </lineage>
</organism>
<dbReference type="Pfam" id="PF00105">
    <property type="entry name" value="zf-C4"/>
    <property type="match status" value="1"/>
</dbReference>
<dbReference type="EnsemblMetazoa" id="PPA47072.1">
    <property type="protein sequence ID" value="PPA47072.1"/>
    <property type="gene ID" value="WBGene00304932"/>
</dbReference>
<evidence type="ECO:0000256" key="3">
    <source>
        <dbReference type="ARBA" id="ARBA00022833"/>
    </source>
</evidence>
<evidence type="ECO:0008006" key="14">
    <source>
        <dbReference type="Google" id="ProtNLM"/>
    </source>
</evidence>
<dbReference type="SMART" id="SM00430">
    <property type="entry name" value="HOLI"/>
    <property type="match status" value="1"/>
</dbReference>
<dbReference type="SUPFAM" id="SSF48508">
    <property type="entry name" value="Nuclear receptor ligand-binding domain"/>
    <property type="match status" value="1"/>
</dbReference>
<dbReference type="GO" id="GO:0005634">
    <property type="term" value="C:nucleus"/>
    <property type="evidence" value="ECO:0000318"/>
    <property type="project" value="GO_Central"/>
</dbReference>
<protein>
    <recommendedName>
        <fullName evidence="14">Nuclear receptor</fullName>
    </recommendedName>
</protein>
<keyword evidence="13" id="KW-1185">Reference proteome</keyword>
<proteinExistence type="predicted"/>
<keyword evidence="3" id="KW-0862">Zinc</keyword>
<evidence type="ECO:0000256" key="8">
    <source>
        <dbReference type="ARBA" id="ARBA00023242"/>
    </source>
</evidence>
<dbReference type="InterPro" id="IPR001628">
    <property type="entry name" value="Znf_hrmn_rcpt"/>
</dbReference>
<keyword evidence="5" id="KW-0238">DNA-binding</keyword>
<keyword evidence="6" id="KW-0804">Transcription</keyword>
<accession>A0A8R1Z4H1</accession>
<evidence type="ECO:0000256" key="6">
    <source>
        <dbReference type="ARBA" id="ARBA00023163"/>
    </source>
</evidence>
<dbReference type="Proteomes" id="UP000005239">
    <property type="component" value="Unassembled WGS sequence"/>
</dbReference>
<reference evidence="12" key="2">
    <citation type="submission" date="2022-06" db="UniProtKB">
        <authorList>
            <consortium name="EnsemblMetazoa"/>
        </authorList>
    </citation>
    <scope>IDENTIFICATION</scope>
    <source>
        <strain evidence="12">PS312</strain>
    </source>
</reference>
<feature type="domain" description="NR LBD" evidence="11">
    <location>
        <begin position="126"/>
        <end position="378"/>
    </location>
</feature>
<feature type="region of interest" description="Disordered" evidence="9">
    <location>
        <begin position="83"/>
        <end position="112"/>
    </location>
</feature>
<name>A0A8R1Z4H1_PRIPA</name>
<dbReference type="PROSITE" id="PS51843">
    <property type="entry name" value="NR_LBD"/>
    <property type="match status" value="1"/>
</dbReference>
<evidence type="ECO:0000313" key="13">
    <source>
        <dbReference type="Proteomes" id="UP000005239"/>
    </source>
</evidence>
<sequence>MSGNGVSKQKNRSCLICGESTRIAHLGIDACRACAVFYRRAKKGHKYTCRSRPELCDTHAEIRACKRCRFDRIIELLGESTSRPRASLSSEEISKPESPKTNSPSTSSKAGAADTPLLSRLHAEYKAMSFTQLSSELHARTDIPHPMQISIEHGPFFPVDFAALTVGNRILLTSSLRFGNEAFPKFNTLSEADKWKIVKRFMFPGRILECSYRTMKHFPDDQNKSFASYATYFVANSDTNFFGTAPQDGDTASAEKYLHSPQFLAIMPEIRAALTRVQPSYEEYLAMFLLTFWNIDGMDVSEEALSARNYYREAVLKELHFIYRKTLQIDDYAARLGELIMLREIFEKTELFHEHFEVFRLCKVVPDDNFVYALQREY</sequence>
<dbReference type="AlphaFoldDB" id="A0A8R1Z4H1"/>
<evidence type="ECO:0000256" key="9">
    <source>
        <dbReference type="SAM" id="MobiDB-lite"/>
    </source>
</evidence>
<evidence type="ECO:0000256" key="1">
    <source>
        <dbReference type="ARBA" id="ARBA00022723"/>
    </source>
</evidence>
<keyword evidence="7" id="KW-0675">Receptor</keyword>
<keyword evidence="8" id="KW-0539">Nucleus</keyword>
<dbReference type="Gene3D" id="1.10.565.10">
    <property type="entry name" value="Retinoid X Receptor"/>
    <property type="match status" value="1"/>
</dbReference>
<keyword evidence="4" id="KW-0805">Transcription regulation</keyword>
<dbReference type="InterPro" id="IPR000536">
    <property type="entry name" value="Nucl_hrmn_rcpt_lig-bd"/>
</dbReference>
<keyword evidence="2" id="KW-0863">Zinc-finger</keyword>
<evidence type="ECO:0000256" key="5">
    <source>
        <dbReference type="ARBA" id="ARBA00023125"/>
    </source>
</evidence>
<reference evidence="13" key="1">
    <citation type="journal article" date="2008" name="Nat. Genet.">
        <title>The Pristionchus pacificus genome provides a unique perspective on nematode lifestyle and parasitism.</title>
        <authorList>
            <person name="Dieterich C."/>
            <person name="Clifton S.W."/>
            <person name="Schuster L.N."/>
            <person name="Chinwalla A."/>
            <person name="Delehaunty K."/>
            <person name="Dinkelacker I."/>
            <person name="Fulton L."/>
            <person name="Fulton R."/>
            <person name="Godfrey J."/>
            <person name="Minx P."/>
            <person name="Mitreva M."/>
            <person name="Roeseler W."/>
            <person name="Tian H."/>
            <person name="Witte H."/>
            <person name="Yang S.P."/>
            <person name="Wilson R.K."/>
            <person name="Sommer R.J."/>
        </authorList>
    </citation>
    <scope>NUCLEOTIDE SEQUENCE [LARGE SCALE GENOMIC DNA]</scope>
    <source>
        <strain evidence="13">PS312</strain>
    </source>
</reference>